<sequence>MTAELIRRRLLALADEGNARFAASLIPGLEPTRILGCRNPALRALAKELRKTEPEAVEAFLAELPHELHDEDMLHAFLLGLETKPDLAFAKTRRFLPHVKNWAVCDALSPKGFTKDLGRLEAEAKRWLASEHTYTRRFGICMHMTHFLGEAFRPEFLALIGSLDSEEYYVHMAQGWYFATALAKQPEATLPWLVEDRLPTLVRRKAIQKSIESFRVPDETKTVLRRVRESLPRRGAGS</sequence>
<name>N6X667_9ACTO</name>
<dbReference type="Pfam" id="PF08713">
    <property type="entry name" value="DNA_alkylation"/>
    <property type="match status" value="1"/>
</dbReference>
<dbReference type="EMBL" id="AQHZ01000007">
    <property type="protein sequence ID" value="ENO18867.1"/>
    <property type="molecule type" value="Genomic_DNA"/>
</dbReference>
<dbReference type="InterPro" id="IPR014825">
    <property type="entry name" value="DNA_alkylation"/>
</dbReference>
<dbReference type="OrthoDB" id="9797095at2"/>
<dbReference type="InterPro" id="IPR016024">
    <property type="entry name" value="ARM-type_fold"/>
</dbReference>
<protein>
    <submittedName>
        <fullName evidence="1">DNA alkylation repair enzyme</fullName>
    </submittedName>
</protein>
<dbReference type="CDD" id="cd06561">
    <property type="entry name" value="AlkD_like"/>
    <property type="match status" value="1"/>
</dbReference>
<evidence type="ECO:0000313" key="1">
    <source>
        <dbReference type="EMBL" id="ENO18867.1"/>
    </source>
</evidence>
<dbReference type="STRING" id="888050.HMPREF9004_0537"/>
<dbReference type="eggNOG" id="COG4912">
    <property type="taxonomic scope" value="Bacteria"/>
</dbReference>
<dbReference type="AlphaFoldDB" id="N6X667"/>
<dbReference type="Gene3D" id="1.25.10.90">
    <property type="match status" value="1"/>
</dbReference>
<dbReference type="PANTHER" id="PTHR34070:SF1">
    <property type="entry name" value="DNA ALKYLATION REPAIR PROTEIN"/>
    <property type="match status" value="1"/>
</dbReference>
<comment type="caution">
    <text evidence="1">The sequence shown here is derived from an EMBL/GenBank/DDBJ whole genome shotgun (WGS) entry which is preliminary data.</text>
</comment>
<gene>
    <name evidence="1" type="ORF">HMPREF9004_0537</name>
</gene>
<dbReference type="PATRIC" id="fig|888050.3.peg.518"/>
<proteinExistence type="predicted"/>
<accession>N6X667</accession>
<keyword evidence="2" id="KW-1185">Reference proteome</keyword>
<dbReference type="HOGENOM" id="CLU_095329_0_0_11"/>
<dbReference type="SUPFAM" id="SSF48371">
    <property type="entry name" value="ARM repeat"/>
    <property type="match status" value="1"/>
</dbReference>
<dbReference type="PANTHER" id="PTHR34070">
    <property type="entry name" value="ARMADILLO-TYPE FOLD"/>
    <property type="match status" value="1"/>
</dbReference>
<organism evidence="1 2">
    <name type="scientific">Schaalia cardiffensis F0333</name>
    <dbReference type="NCBI Taxonomy" id="888050"/>
    <lineage>
        <taxon>Bacteria</taxon>
        <taxon>Bacillati</taxon>
        <taxon>Actinomycetota</taxon>
        <taxon>Actinomycetes</taxon>
        <taxon>Actinomycetales</taxon>
        <taxon>Actinomycetaceae</taxon>
        <taxon>Schaalia</taxon>
    </lineage>
</organism>
<evidence type="ECO:0000313" key="2">
    <source>
        <dbReference type="Proteomes" id="UP000013015"/>
    </source>
</evidence>
<dbReference type="Proteomes" id="UP000013015">
    <property type="component" value="Unassembled WGS sequence"/>
</dbReference>
<reference evidence="1 2" key="1">
    <citation type="submission" date="2013-03" db="EMBL/GenBank/DDBJ databases">
        <title>Reference genome for the Human Microbiome Project.</title>
        <authorList>
            <person name="Aqrawi P."/>
            <person name="Ayvaz T."/>
            <person name="Bess C."/>
            <person name="Blankenburg K."/>
            <person name="Coyle M."/>
            <person name="Deng J."/>
            <person name="Forbes L."/>
            <person name="Fowler G."/>
            <person name="Francisco L."/>
            <person name="Fu Q."/>
            <person name="Gibbs R."/>
            <person name="Gross S."/>
            <person name="Gubbala S."/>
            <person name="Hale W."/>
            <person name="Hemphill L."/>
            <person name="Highlander S."/>
            <person name="Hirani K."/>
            <person name="Jackson L."/>
            <person name="Jakkamsetti A."/>
            <person name="Javaid M."/>
            <person name="Jayaseelan J.C."/>
            <person name="Jiang H."/>
            <person name="Joshi V."/>
            <person name="Korchina V."/>
            <person name="Kovar C."/>
            <person name="Lara F."/>
            <person name="Lee S."/>
            <person name="Liu Y."/>
            <person name="Mata R."/>
            <person name="Mathew T."/>
            <person name="Munidasa M."/>
            <person name="Muzny D."/>
            <person name="Nazareth L."/>
            <person name="Ngo R."/>
            <person name="Nguyen L."/>
            <person name="Nguyen N."/>
            <person name="Okwuonu G."/>
            <person name="Ongeri F."/>
            <person name="Palculict T."/>
            <person name="Patil S."/>
            <person name="Petrosino J."/>
            <person name="Pham C."/>
            <person name="Pham P."/>
            <person name="Pu L.-L."/>
            <person name="Qin X."/>
            <person name="Qu J."/>
            <person name="Reid J."/>
            <person name="Ross M."/>
            <person name="Ruth R."/>
            <person name="Saada N."/>
            <person name="San Lucas F."/>
            <person name="Santibanez J."/>
            <person name="Shang Y."/>
            <person name="Simmons D."/>
            <person name="Song X.-Z."/>
            <person name="Tang L.-Y."/>
            <person name="Thornton R."/>
            <person name="Warren J."/>
            <person name="Weissenberger G."/>
            <person name="Wilczek-Boney K."/>
            <person name="Worley K."/>
            <person name="Youmans B."/>
            <person name="Zhang J."/>
            <person name="Zhang L."/>
            <person name="Zhao Z."/>
            <person name="Zhou C."/>
            <person name="Zhu D."/>
            <person name="Zhu Y."/>
        </authorList>
    </citation>
    <scope>NUCLEOTIDE SEQUENCE [LARGE SCALE GENOMIC DNA]</scope>
    <source>
        <strain evidence="1 2">F0333</strain>
    </source>
</reference>
<dbReference type="RefSeq" id="WP_005962266.1">
    <property type="nucleotide sequence ID" value="NZ_CP040505.1"/>
</dbReference>